<dbReference type="EMBL" id="CP071137">
    <property type="protein sequence ID" value="QWY77787.1"/>
    <property type="molecule type" value="Genomic_DNA"/>
</dbReference>
<evidence type="ECO:0000256" key="3">
    <source>
        <dbReference type="ARBA" id="ARBA00023125"/>
    </source>
</evidence>
<keyword evidence="4" id="KW-0233">DNA recombination</keyword>
<accession>A0A9E6MZ68</accession>
<evidence type="ECO:0000313" key="7">
    <source>
        <dbReference type="EMBL" id="QWY77787.1"/>
    </source>
</evidence>
<dbReference type="Proteomes" id="UP000683551">
    <property type="component" value="Chromosome"/>
</dbReference>
<dbReference type="Pfam" id="PF07282">
    <property type="entry name" value="Cas12f1-like_TNB"/>
    <property type="match status" value="1"/>
</dbReference>
<comment type="similarity">
    <text evidence="1">In the C-terminal section; belongs to the transposase 35 family.</text>
</comment>
<proteinExistence type="inferred from homology"/>
<keyword evidence="2" id="KW-0815">Transposition</keyword>
<keyword evidence="3" id="KW-0238">DNA-binding</keyword>
<dbReference type="RefSeq" id="WP_273145238.1">
    <property type="nucleotide sequence ID" value="NZ_CP053675.1"/>
</dbReference>
<dbReference type="InterPro" id="IPR010095">
    <property type="entry name" value="Cas12f1-like_TNB"/>
</dbReference>
<evidence type="ECO:0000313" key="8">
    <source>
        <dbReference type="Proteomes" id="UP000683551"/>
    </source>
</evidence>
<name>A0A9E6MZ68_9PROT</name>
<gene>
    <name evidence="7" type="ORF">JZL65_01485</name>
</gene>
<feature type="domain" description="Cas12f1-like TNB" evidence="6">
    <location>
        <begin position="266"/>
        <end position="334"/>
    </location>
</feature>
<feature type="domain" description="Probable transposase IS891/IS1136/IS1341" evidence="5">
    <location>
        <begin position="164"/>
        <end position="243"/>
    </location>
</feature>
<evidence type="ECO:0000256" key="4">
    <source>
        <dbReference type="ARBA" id="ARBA00023172"/>
    </source>
</evidence>
<reference evidence="7" key="1">
    <citation type="submission" date="2021-02" db="EMBL/GenBank/DDBJ databases">
        <title>Comparative genomics of Ferrovum myxofaciens strains, predominant extremophile bacteria forming large biofilm stalactites in acid mine ecosystems.</title>
        <authorList>
            <person name="Burkartova K."/>
            <person name="Ridl J."/>
            <person name="Pajer P."/>
            <person name="Falteisek L."/>
        </authorList>
    </citation>
    <scope>NUCLEOTIDE SEQUENCE</scope>
    <source>
        <strain evidence="7">MI1III</strain>
    </source>
</reference>
<dbReference type="GO" id="GO:0006310">
    <property type="term" value="P:DNA recombination"/>
    <property type="evidence" value="ECO:0007669"/>
    <property type="project" value="UniProtKB-KW"/>
</dbReference>
<sequence>MIQRQFKLKLTKAQEVLLVEWLWMGTGLFNWALRKIELDAADGLYYTKQGFQNLLADHSKKLGMPSHMIQGLLVQAYISWERCFKKLAKKPRLKSARNRLNSLPFPNPIKTPVGTRVKLPFMGEVRFHRQDIPAGSIKGGRIIRRTSGWYLALTIDAQPNQIPAINDGVIGIDPGYNHLITQSNGVKVENPKELLGAIKRLGQAQRGHDKKAVARLHERIANQRKDRNHKLSRQLVAENAIIAFSKDNLRGLSRTGFGKSVTAASHGQLRSMLAYKSRAGGRKYIEVPGRNSTRSCSACGALTGPQGRAGLSVRQWECSACGTPHDRDVNAAINTLMAAVGMTVEGGLRHAA</sequence>
<evidence type="ECO:0000256" key="2">
    <source>
        <dbReference type="ARBA" id="ARBA00022578"/>
    </source>
</evidence>
<dbReference type="Pfam" id="PF01385">
    <property type="entry name" value="OrfB_IS605"/>
    <property type="match status" value="1"/>
</dbReference>
<evidence type="ECO:0000259" key="5">
    <source>
        <dbReference type="Pfam" id="PF01385"/>
    </source>
</evidence>
<evidence type="ECO:0000259" key="6">
    <source>
        <dbReference type="Pfam" id="PF07282"/>
    </source>
</evidence>
<evidence type="ECO:0000256" key="1">
    <source>
        <dbReference type="ARBA" id="ARBA00008761"/>
    </source>
</evidence>
<dbReference type="GO" id="GO:0003677">
    <property type="term" value="F:DNA binding"/>
    <property type="evidence" value="ECO:0007669"/>
    <property type="project" value="UniProtKB-KW"/>
</dbReference>
<dbReference type="InterPro" id="IPR001959">
    <property type="entry name" value="Transposase"/>
</dbReference>
<protein>
    <submittedName>
        <fullName evidence="7">Transposase</fullName>
    </submittedName>
</protein>
<dbReference type="GO" id="GO:0032196">
    <property type="term" value="P:transposition"/>
    <property type="evidence" value="ECO:0007669"/>
    <property type="project" value="UniProtKB-KW"/>
</dbReference>
<dbReference type="AlphaFoldDB" id="A0A9E6MZ68"/>
<dbReference type="NCBIfam" id="NF040570">
    <property type="entry name" value="guided_TnpB"/>
    <property type="match status" value="1"/>
</dbReference>
<organism evidence="7 8">
    <name type="scientific">Ferrovum myxofaciens</name>
    <dbReference type="NCBI Taxonomy" id="416213"/>
    <lineage>
        <taxon>Bacteria</taxon>
        <taxon>Pseudomonadati</taxon>
        <taxon>Pseudomonadota</taxon>
        <taxon>Betaproteobacteria</taxon>
        <taxon>Ferrovales</taxon>
        <taxon>Ferrovaceae</taxon>
        <taxon>Ferrovum</taxon>
    </lineage>
</organism>